<evidence type="ECO:0000259" key="2">
    <source>
        <dbReference type="Pfam" id="PF11575"/>
    </source>
</evidence>
<protein>
    <submittedName>
        <fullName evidence="3">Siderophore-iron reductase FhuF</fullName>
    </submittedName>
</protein>
<name>A0ABX7B9B0_9PROT</name>
<dbReference type="RefSeq" id="WP_201078093.1">
    <property type="nucleotide sequence ID" value="NZ_CP067420.1"/>
</dbReference>
<feature type="domain" description="Aerobactin siderophore biosynthesis IucA/IucC-like C-terminal" evidence="1">
    <location>
        <begin position="65"/>
        <end position="211"/>
    </location>
</feature>
<proteinExistence type="predicted"/>
<evidence type="ECO:0000313" key="3">
    <source>
        <dbReference type="EMBL" id="QQP90777.1"/>
    </source>
</evidence>
<accession>A0ABX7B9B0</accession>
<dbReference type="Pfam" id="PF06276">
    <property type="entry name" value="FhuF"/>
    <property type="match status" value="1"/>
</dbReference>
<evidence type="ECO:0000313" key="4">
    <source>
        <dbReference type="Proteomes" id="UP000595197"/>
    </source>
</evidence>
<dbReference type="Pfam" id="PF11575">
    <property type="entry name" value="FhuF_C"/>
    <property type="match status" value="1"/>
</dbReference>
<keyword evidence="4" id="KW-1185">Reference proteome</keyword>
<dbReference type="NCBIfam" id="TIGR03951">
    <property type="entry name" value="Fe_III_red_FhuF"/>
    <property type="match status" value="1"/>
</dbReference>
<dbReference type="Proteomes" id="UP000595197">
    <property type="component" value="Chromosome"/>
</dbReference>
<sequence length="245" mass="25903">METPDLTPFDFLSGPAARFGARLVPPSSAPDAIPASALAAEGGLDLALGTLRSRHPDGEARALLSLWSRHYFYTLIPPVVLGALLAGRTLPLDLSRTAVHLNGDGVPAAIVLPHAGTADGPVAAADMLRALARDHLEPLIQGLAAQAAVSPRVLWANAAGYLHWVVEQLAAEDPASPAVAEADALIHAGAWPDGWRNALDEPMRYTDGPEGRQAWRKVCCLLYRVPGGTLCPYCPLALRASCREH</sequence>
<dbReference type="PRINTS" id="PR01714">
    <property type="entry name" value="2FE2SRDCTASE"/>
</dbReference>
<dbReference type="InterPro" id="IPR024726">
    <property type="entry name" value="FhuF_C"/>
</dbReference>
<organism evidence="3 4">
    <name type="scientific">Skermanella cutis</name>
    <dbReference type="NCBI Taxonomy" id="2775420"/>
    <lineage>
        <taxon>Bacteria</taxon>
        <taxon>Pseudomonadati</taxon>
        <taxon>Pseudomonadota</taxon>
        <taxon>Alphaproteobacteria</taxon>
        <taxon>Rhodospirillales</taxon>
        <taxon>Azospirillaceae</taxon>
        <taxon>Skermanella</taxon>
    </lineage>
</organism>
<reference evidence="3" key="1">
    <citation type="submission" date="2021-02" db="EMBL/GenBank/DDBJ databases">
        <title>Skermanella TT6 skin isolate.</title>
        <authorList>
            <person name="Lee K."/>
            <person name="Ganzorig M."/>
        </authorList>
    </citation>
    <scope>NUCLEOTIDE SEQUENCE</scope>
    <source>
        <strain evidence="3">TT6</strain>
    </source>
</reference>
<gene>
    <name evidence="3" type="primary">fhuF</name>
    <name evidence="3" type="ORF">IGS68_06005</name>
</gene>
<dbReference type="EMBL" id="CP067420">
    <property type="protein sequence ID" value="QQP90777.1"/>
    <property type="molecule type" value="Genomic_DNA"/>
</dbReference>
<feature type="domain" description="Ferric siderophore reductase C-terminal" evidence="2">
    <location>
        <begin position="216"/>
        <end position="236"/>
    </location>
</feature>
<dbReference type="InterPro" id="IPR008090">
    <property type="entry name" value="Fe_iron_reduct"/>
</dbReference>
<dbReference type="InterPro" id="IPR022770">
    <property type="entry name" value="IucA/IucC-like_C"/>
</dbReference>
<evidence type="ECO:0000259" key="1">
    <source>
        <dbReference type="Pfam" id="PF06276"/>
    </source>
</evidence>